<accession>A0ABT1XNU5</accession>
<dbReference type="PIRSF" id="PIRSF001399">
    <property type="entry name" value="DHquinase_II"/>
    <property type="match status" value="1"/>
</dbReference>
<dbReference type="InterPro" id="IPR018509">
    <property type="entry name" value="DHquinase_II_CS"/>
</dbReference>
<feature type="binding site" evidence="9">
    <location>
        <begin position="103"/>
        <end position="104"/>
    </location>
    <ligand>
        <name>substrate</name>
    </ligand>
</feature>
<dbReference type="Pfam" id="PF01220">
    <property type="entry name" value="DHquinase_II"/>
    <property type="match status" value="1"/>
</dbReference>
<comment type="function">
    <text evidence="2 9">Catalyzes a trans-dehydration via an enolate intermediate.</text>
</comment>
<evidence type="ECO:0000256" key="7">
    <source>
        <dbReference type="ARBA" id="ARBA00023141"/>
    </source>
</evidence>
<dbReference type="InterPro" id="IPR001874">
    <property type="entry name" value="DHquinase_II"/>
</dbReference>
<sequence>MTNTVYVLNGPNLNLLGTREPEIYGSDTLDDIAGMLEDRARELGLQIDMRQTNHEGMLVDWLHEAQAEGARAVLLNAAAYTHTSIALLDAIKAIRTPVIEVHLSDPLVREPFRHISYVGMGAVKCVSGLGARSYIVALDAVAEL</sequence>
<evidence type="ECO:0000313" key="10">
    <source>
        <dbReference type="EMBL" id="MCR2832912.1"/>
    </source>
</evidence>
<dbReference type="Proteomes" id="UP001206067">
    <property type="component" value="Unassembled WGS sequence"/>
</dbReference>
<comment type="similarity">
    <text evidence="4 9">Belongs to the type-II 3-dehydroquinase family.</text>
</comment>
<comment type="catalytic activity">
    <reaction evidence="1 9">
        <text>3-dehydroquinate = 3-dehydroshikimate + H2O</text>
        <dbReference type="Rhea" id="RHEA:21096"/>
        <dbReference type="ChEBI" id="CHEBI:15377"/>
        <dbReference type="ChEBI" id="CHEBI:16630"/>
        <dbReference type="ChEBI" id="CHEBI:32364"/>
        <dbReference type="EC" id="4.2.1.10"/>
    </reaction>
</comment>
<keyword evidence="9" id="KW-0028">Amino-acid biosynthesis</keyword>
<proteinExistence type="inferred from homology"/>
<evidence type="ECO:0000256" key="3">
    <source>
        <dbReference type="ARBA" id="ARBA00004902"/>
    </source>
</evidence>
<dbReference type="EC" id="4.2.1.10" evidence="6 9"/>
<evidence type="ECO:0000256" key="4">
    <source>
        <dbReference type="ARBA" id="ARBA00011037"/>
    </source>
</evidence>
<evidence type="ECO:0000256" key="6">
    <source>
        <dbReference type="ARBA" id="ARBA00012060"/>
    </source>
</evidence>
<comment type="subunit">
    <text evidence="5 9">Homododecamer.</text>
</comment>
<dbReference type="PANTHER" id="PTHR21272:SF3">
    <property type="entry name" value="CATABOLIC 3-DEHYDROQUINASE"/>
    <property type="match status" value="1"/>
</dbReference>
<gene>
    <name evidence="9" type="primary">aroQ</name>
    <name evidence="10" type="ORF">NSO95_03050</name>
</gene>
<keyword evidence="8 9" id="KW-0456">Lyase</keyword>
<feature type="binding site" evidence="9">
    <location>
        <position position="76"/>
    </location>
    <ligand>
        <name>substrate</name>
    </ligand>
</feature>
<dbReference type="PANTHER" id="PTHR21272">
    <property type="entry name" value="CATABOLIC 3-DEHYDROQUINASE"/>
    <property type="match status" value="1"/>
</dbReference>
<feature type="site" description="Transition state stabilizer" evidence="9">
    <location>
        <position position="19"/>
    </location>
</feature>
<organism evidence="10 11">
    <name type="scientific">Parerythrobacter lacustris</name>
    <dbReference type="NCBI Taxonomy" id="2969984"/>
    <lineage>
        <taxon>Bacteria</taxon>
        <taxon>Pseudomonadati</taxon>
        <taxon>Pseudomonadota</taxon>
        <taxon>Alphaproteobacteria</taxon>
        <taxon>Sphingomonadales</taxon>
        <taxon>Erythrobacteraceae</taxon>
        <taxon>Parerythrobacter</taxon>
    </lineage>
</organism>
<dbReference type="EMBL" id="JANKHH010000002">
    <property type="protein sequence ID" value="MCR2832912.1"/>
    <property type="molecule type" value="Genomic_DNA"/>
</dbReference>
<dbReference type="InterPro" id="IPR036441">
    <property type="entry name" value="DHquinase_II_sf"/>
</dbReference>
<keyword evidence="7 9" id="KW-0057">Aromatic amino acid biosynthesis</keyword>
<reference evidence="10 11" key="1">
    <citation type="submission" date="2022-08" db="EMBL/GenBank/DDBJ databases">
        <title>Polyphasic taxonomy analysis of Qipengyuania sp.RS5-5.</title>
        <authorList>
            <person name="Xamxidin M."/>
            <person name="Wu M."/>
        </authorList>
    </citation>
    <scope>NUCLEOTIDE SEQUENCE [LARGE SCALE GENOMIC DNA]</scope>
    <source>
        <strain evidence="10 11">RS5-5</strain>
    </source>
</reference>
<feature type="binding site" evidence="9">
    <location>
        <position position="82"/>
    </location>
    <ligand>
        <name>substrate</name>
    </ligand>
</feature>
<keyword evidence="11" id="KW-1185">Reference proteome</keyword>
<dbReference type="Gene3D" id="3.40.50.9100">
    <property type="entry name" value="Dehydroquinase, class II"/>
    <property type="match status" value="1"/>
</dbReference>
<dbReference type="NCBIfam" id="NF003806">
    <property type="entry name" value="PRK05395.1-3"/>
    <property type="match status" value="1"/>
</dbReference>
<dbReference type="NCBIfam" id="NF003805">
    <property type="entry name" value="PRK05395.1-2"/>
    <property type="match status" value="1"/>
</dbReference>
<evidence type="ECO:0000313" key="11">
    <source>
        <dbReference type="Proteomes" id="UP001206067"/>
    </source>
</evidence>
<feature type="binding site" evidence="9">
    <location>
        <position position="113"/>
    </location>
    <ligand>
        <name>substrate</name>
    </ligand>
</feature>
<dbReference type="PROSITE" id="PS01029">
    <property type="entry name" value="DEHYDROQUINASE_II"/>
    <property type="match status" value="1"/>
</dbReference>
<evidence type="ECO:0000256" key="9">
    <source>
        <dbReference type="HAMAP-Rule" id="MF_00169"/>
    </source>
</evidence>
<dbReference type="HAMAP" id="MF_00169">
    <property type="entry name" value="AroQ"/>
    <property type="match status" value="1"/>
</dbReference>
<dbReference type="SUPFAM" id="SSF52304">
    <property type="entry name" value="Type II 3-dehydroquinate dehydratase"/>
    <property type="match status" value="1"/>
</dbReference>
<comment type="pathway">
    <text evidence="3 9">Metabolic intermediate biosynthesis; chorismate biosynthesis; chorismate from D-erythrose 4-phosphate and phosphoenolpyruvate: step 3/7.</text>
</comment>
<feature type="active site" description="Proton donor" evidence="9">
    <location>
        <position position="102"/>
    </location>
</feature>
<evidence type="ECO:0000256" key="2">
    <source>
        <dbReference type="ARBA" id="ARBA00003924"/>
    </source>
</evidence>
<comment type="caution">
    <text evidence="10">The sequence shown here is derived from an EMBL/GenBank/DDBJ whole genome shotgun (WGS) entry which is preliminary data.</text>
</comment>
<feature type="active site" description="Proton acceptor" evidence="9">
    <location>
        <position position="24"/>
    </location>
</feature>
<dbReference type="CDD" id="cd00466">
    <property type="entry name" value="DHQase_II"/>
    <property type="match status" value="1"/>
</dbReference>
<protein>
    <recommendedName>
        <fullName evidence="6 9">3-dehydroquinate dehydratase</fullName>
        <shortName evidence="9">3-dehydroquinase</shortName>
        <ecNumber evidence="6 9">4.2.1.10</ecNumber>
    </recommendedName>
    <alternativeName>
        <fullName evidence="9">Type II DHQase</fullName>
    </alternativeName>
</protein>
<feature type="binding site" evidence="9">
    <location>
        <position position="89"/>
    </location>
    <ligand>
        <name>substrate</name>
    </ligand>
</feature>
<evidence type="ECO:0000256" key="5">
    <source>
        <dbReference type="ARBA" id="ARBA00011193"/>
    </source>
</evidence>
<name>A0ABT1XNU5_9SPHN</name>
<evidence type="ECO:0000256" key="8">
    <source>
        <dbReference type="ARBA" id="ARBA00023239"/>
    </source>
</evidence>
<evidence type="ECO:0000256" key="1">
    <source>
        <dbReference type="ARBA" id="ARBA00001864"/>
    </source>
</evidence>
<dbReference type="NCBIfam" id="NF003807">
    <property type="entry name" value="PRK05395.1-4"/>
    <property type="match status" value="1"/>
</dbReference>